<keyword evidence="3" id="KW-1185">Reference proteome</keyword>
<evidence type="ECO:0000313" key="3">
    <source>
        <dbReference type="Proteomes" id="UP001165063"/>
    </source>
</evidence>
<feature type="region of interest" description="Disordered" evidence="1">
    <location>
        <begin position="158"/>
        <end position="197"/>
    </location>
</feature>
<reference evidence="2" key="1">
    <citation type="submission" date="2023-04" db="EMBL/GenBank/DDBJ databases">
        <title>Ambrosiozyma monospora NBRC 1965.</title>
        <authorList>
            <person name="Ichikawa N."/>
            <person name="Sato H."/>
            <person name="Tonouchi N."/>
        </authorList>
    </citation>
    <scope>NUCLEOTIDE SEQUENCE</scope>
    <source>
        <strain evidence="2">NBRC 1965</strain>
    </source>
</reference>
<evidence type="ECO:0000256" key="1">
    <source>
        <dbReference type="SAM" id="MobiDB-lite"/>
    </source>
</evidence>
<dbReference type="Proteomes" id="UP001165063">
    <property type="component" value="Unassembled WGS sequence"/>
</dbReference>
<feature type="compositionally biased region" description="Polar residues" evidence="1">
    <location>
        <begin position="341"/>
        <end position="358"/>
    </location>
</feature>
<dbReference type="AlphaFoldDB" id="A0A9W7DKB9"/>
<proteinExistence type="predicted"/>
<evidence type="ECO:0000313" key="2">
    <source>
        <dbReference type="EMBL" id="GMG55862.1"/>
    </source>
</evidence>
<comment type="caution">
    <text evidence="2">The sequence shown here is derived from an EMBL/GenBank/DDBJ whole genome shotgun (WGS) entry which is preliminary data.</text>
</comment>
<feature type="compositionally biased region" description="Acidic residues" evidence="1">
    <location>
        <begin position="288"/>
        <end position="330"/>
    </location>
</feature>
<organism evidence="2 3">
    <name type="scientific">Ambrosiozyma monospora</name>
    <name type="common">Yeast</name>
    <name type="synonym">Endomycopsis monosporus</name>
    <dbReference type="NCBI Taxonomy" id="43982"/>
    <lineage>
        <taxon>Eukaryota</taxon>
        <taxon>Fungi</taxon>
        <taxon>Dikarya</taxon>
        <taxon>Ascomycota</taxon>
        <taxon>Saccharomycotina</taxon>
        <taxon>Pichiomycetes</taxon>
        <taxon>Pichiales</taxon>
        <taxon>Pichiaceae</taxon>
        <taxon>Ambrosiozyma</taxon>
    </lineage>
</organism>
<feature type="region of interest" description="Disordered" evidence="1">
    <location>
        <begin position="288"/>
        <end position="374"/>
    </location>
</feature>
<name>A0A9W7DKB9_AMBMO</name>
<protein>
    <submittedName>
        <fullName evidence="2">Unnamed protein product</fullName>
    </submittedName>
</protein>
<accession>A0A9W7DKB9</accession>
<dbReference type="EMBL" id="BSXU01006399">
    <property type="protein sequence ID" value="GMG55862.1"/>
    <property type="molecule type" value="Genomic_DNA"/>
</dbReference>
<sequence length="374" mass="43945">MKEKLTKFVSWPLSKLNQVPRTSGYEYMDMDEFLLEGGDSGISRMRSEKLVTLDSIYDKKRKNSDVEYKVPKDASSLRYSKLRKDWTPTTELYFEMNVIFQKQVHARIHADKYFGGLERQPKIDPVIRIDAQLQRSTAFLFDRVLDNLTVSQWRQARKFRKEQGKSKTKTNISDDDSGIDGGTTDKERGTNTNNASLPLMNWTNVMMALPDTIPLKTSKRIHQRLKKLFRFEKPAPVKDKHYAKFNPGLSDSFVEDILRNKEQIRKESLMATETNVWRNRSSFKVFPDEMEPEKEFFSENDEEEEEQEQDQYEDQYEDQYNAQDEDESNVQEEVRYEGENAVQQENQHAYQNAVQLEVQNEDPNEADDQGHDEI</sequence>
<gene>
    <name evidence="2" type="ORF">Amon01_000793100</name>
</gene>